<accession>A0A1L7TQX5</accession>
<proteinExistence type="predicted"/>
<feature type="compositionally biased region" description="Acidic residues" evidence="1">
    <location>
        <begin position="179"/>
        <end position="188"/>
    </location>
</feature>
<gene>
    <name evidence="2" type="ORF">FMAN_02112</name>
</gene>
<feature type="compositionally biased region" description="Low complexity" evidence="1">
    <location>
        <begin position="118"/>
        <end position="131"/>
    </location>
</feature>
<feature type="region of interest" description="Disordered" evidence="1">
    <location>
        <begin position="297"/>
        <end position="336"/>
    </location>
</feature>
<dbReference type="Proteomes" id="UP000184255">
    <property type="component" value="Unassembled WGS sequence"/>
</dbReference>
<dbReference type="GeneID" id="65081384"/>
<feature type="region of interest" description="Disordered" evidence="1">
    <location>
        <begin position="169"/>
        <end position="259"/>
    </location>
</feature>
<feature type="compositionally biased region" description="Basic and acidic residues" evidence="1">
    <location>
        <begin position="139"/>
        <end position="149"/>
    </location>
</feature>
<protein>
    <submittedName>
        <fullName evidence="2">Uncharacterized protein</fullName>
    </submittedName>
</protein>
<evidence type="ECO:0000313" key="3">
    <source>
        <dbReference type="Proteomes" id="UP000184255"/>
    </source>
</evidence>
<dbReference type="RefSeq" id="XP_041685592.1">
    <property type="nucleotide sequence ID" value="XM_041835427.1"/>
</dbReference>
<organism evidence="2 3">
    <name type="scientific">Fusarium mangiferae</name>
    <name type="common">Mango malformation disease fungus</name>
    <dbReference type="NCBI Taxonomy" id="192010"/>
    <lineage>
        <taxon>Eukaryota</taxon>
        <taxon>Fungi</taxon>
        <taxon>Dikarya</taxon>
        <taxon>Ascomycota</taxon>
        <taxon>Pezizomycotina</taxon>
        <taxon>Sordariomycetes</taxon>
        <taxon>Hypocreomycetidae</taxon>
        <taxon>Hypocreales</taxon>
        <taxon>Nectriaceae</taxon>
        <taxon>Fusarium</taxon>
        <taxon>Fusarium fujikuroi species complex</taxon>
    </lineage>
</organism>
<dbReference type="AlphaFoldDB" id="A0A1L7TQX5"/>
<feature type="region of interest" description="Disordered" evidence="1">
    <location>
        <begin position="113"/>
        <end position="155"/>
    </location>
</feature>
<evidence type="ECO:0000256" key="1">
    <source>
        <dbReference type="SAM" id="MobiDB-lite"/>
    </source>
</evidence>
<sequence length="351" mass="39789">MATTQSTEFPSLDDVRLPSTPEDKELLKELKLAWDQHSAQWDNDTKHEFVDRILKGYTKVTNTNQAQPSAHRLWKAGNITFAVWIILRVTYDEEKLSKPREWLRHKYKNFDPQSWASPVPKKTAKPPGTKARNTFSSKENLRSHAKSQEPKSPQSIEAMEICEEEADYDNIHGDGTYTDNDDGDDQDETNPKPITRSRFRAANVPEPVRDLSRKRGTSNASVNLLCTKVQKTDSPKTPLSADTDHPLEPSGPSTAPTVDNQARARPLEWKAKLQDLRVYGRGLNQNRHVLNRPVFTGGQASLPPNPTDVSFMQESYDPNGFRRSQEPSLRSSAPALSLEKRANDQIFFRRS</sequence>
<name>A0A1L7TQX5_FUSMA</name>
<keyword evidence="3" id="KW-1185">Reference proteome</keyword>
<feature type="compositionally biased region" description="Low complexity" evidence="1">
    <location>
        <begin position="327"/>
        <end position="336"/>
    </location>
</feature>
<reference evidence="3" key="1">
    <citation type="journal article" date="2016" name="Genome Biol. Evol.">
        <title>Comparative 'omics' of the Fusarium fujikuroi species complex highlights differences in genetic potential and metabolite synthesis.</title>
        <authorList>
            <person name="Niehaus E.-M."/>
            <person name="Muensterkoetter M."/>
            <person name="Proctor R.H."/>
            <person name="Brown D.W."/>
            <person name="Sharon A."/>
            <person name="Idan Y."/>
            <person name="Oren-Young L."/>
            <person name="Sieber C.M."/>
            <person name="Novak O."/>
            <person name="Pencik A."/>
            <person name="Tarkowska D."/>
            <person name="Hromadova K."/>
            <person name="Freeman S."/>
            <person name="Maymon M."/>
            <person name="Elazar M."/>
            <person name="Youssef S.A."/>
            <person name="El-Shabrawy E.S.M."/>
            <person name="Shalaby A.B.A."/>
            <person name="Houterman P."/>
            <person name="Brock N.L."/>
            <person name="Burkhardt I."/>
            <person name="Tsavkelova E.A."/>
            <person name="Dickschat J.S."/>
            <person name="Galuszka P."/>
            <person name="Gueldener U."/>
            <person name="Tudzynski B."/>
        </authorList>
    </citation>
    <scope>NUCLEOTIDE SEQUENCE [LARGE SCALE GENOMIC DNA]</scope>
    <source>
        <strain evidence="3">MRC7560</strain>
    </source>
</reference>
<comment type="caution">
    <text evidence="2">The sequence shown here is derived from an EMBL/GenBank/DDBJ whole genome shotgun (WGS) entry which is preliminary data.</text>
</comment>
<evidence type="ECO:0000313" key="2">
    <source>
        <dbReference type="EMBL" id="CVK99222.1"/>
    </source>
</evidence>
<dbReference type="EMBL" id="FCQH01000010">
    <property type="protein sequence ID" value="CVK99222.1"/>
    <property type="molecule type" value="Genomic_DNA"/>
</dbReference>
<dbReference type="VEuPathDB" id="FungiDB:FMAN_02112"/>